<feature type="region of interest" description="Disordered" evidence="8">
    <location>
        <begin position="45"/>
        <end position="68"/>
    </location>
</feature>
<dbReference type="PANTHER" id="PTHR10333">
    <property type="entry name" value="INHIBITOR OF GROWTH PROTEIN"/>
    <property type="match status" value="1"/>
</dbReference>
<dbReference type="GO" id="GO:0005634">
    <property type="term" value="C:nucleus"/>
    <property type="evidence" value="ECO:0007669"/>
    <property type="project" value="UniProtKB-SubCell"/>
</dbReference>
<evidence type="ECO:0000256" key="6">
    <source>
        <dbReference type="ARBA" id="ARBA00023242"/>
    </source>
</evidence>
<feature type="domain" description="Zinc finger PHD-type" evidence="9">
    <location>
        <begin position="170"/>
        <end position="216"/>
    </location>
</feature>
<comment type="similarity">
    <text evidence="2">Belongs to the ING family.</text>
</comment>
<feature type="compositionally biased region" description="Basic and acidic residues" evidence="8">
    <location>
        <begin position="105"/>
        <end position="124"/>
    </location>
</feature>
<dbReference type="Proteomes" id="UP000002358">
    <property type="component" value="Chromosome 1"/>
</dbReference>
<name>A0A7M7H9U2_NASVI</name>
<reference evidence="10" key="1">
    <citation type="submission" date="2021-01" db="UniProtKB">
        <authorList>
            <consortium name="EnsemblMetazoa"/>
        </authorList>
    </citation>
    <scope>IDENTIFICATION</scope>
</reference>
<dbReference type="InterPro" id="IPR001965">
    <property type="entry name" value="Znf_PHD"/>
</dbReference>
<dbReference type="SMART" id="SM00249">
    <property type="entry name" value="PHD"/>
    <property type="match status" value="1"/>
</dbReference>
<sequence>MTTVALNQNVTVKLVVPGQLADPVIRNYLMGKSASNKNLLSDCVSSVESSDNNHKTKNENSTSPSSDKKIIERNKLKKNKSSCSNYKRSVDVSDWALKKANRVKSSNDQKPSSESRCQKETKDAMKRRKSEKSSIINKISSQMDVKKRKVSMSSSEEEFDIPSDPNEPVYCYCQKVSYGDMVAYDNDNECEIVWFHFGCVGLKSIPIGKWFCTECSKKKRDTGKNVRRSC</sequence>
<organism evidence="10 11">
    <name type="scientific">Nasonia vitripennis</name>
    <name type="common">Parasitic wasp</name>
    <dbReference type="NCBI Taxonomy" id="7425"/>
    <lineage>
        <taxon>Eukaryota</taxon>
        <taxon>Metazoa</taxon>
        <taxon>Ecdysozoa</taxon>
        <taxon>Arthropoda</taxon>
        <taxon>Hexapoda</taxon>
        <taxon>Insecta</taxon>
        <taxon>Pterygota</taxon>
        <taxon>Neoptera</taxon>
        <taxon>Endopterygota</taxon>
        <taxon>Hymenoptera</taxon>
        <taxon>Apocrita</taxon>
        <taxon>Proctotrupomorpha</taxon>
        <taxon>Chalcidoidea</taxon>
        <taxon>Pteromalidae</taxon>
        <taxon>Pteromalinae</taxon>
        <taxon>Nasonia</taxon>
    </lineage>
</organism>
<accession>A0A7M7H9U2</accession>
<dbReference type="CDD" id="cd15505">
    <property type="entry name" value="PHD_ING"/>
    <property type="match status" value="1"/>
</dbReference>
<dbReference type="GO" id="GO:0008270">
    <property type="term" value="F:zinc ion binding"/>
    <property type="evidence" value="ECO:0007669"/>
    <property type="project" value="UniProtKB-KW"/>
</dbReference>
<evidence type="ECO:0000256" key="2">
    <source>
        <dbReference type="ARBA" id="ARBA00010210"/>
    </source>
</evidence>
<evidence type="ECO:0000256" key="8">
    <source>
        <dbReference type="SAM" id="MobiDB-lite"/>
    </source>
</evidence>
<evidence type="ECO:0000259" key="9">
    <source>
        <dbReference type="SMART" id="SM00249"/>
    </source>
</evidence>
<evidence type="ECO:0000256" key="7">
    <source>
        <dbReference type="PIRSR" id="PIRSR628651-50"/>
    </source>
</evidence>
<keyword evidence="4" id="KW-0863">Zinc-finger</keyword>
<proteinExistence type="inferred from homology"/>
<comment type="subcellular location">
    <subcellularLocation>
        <location evidence="1">Nucleus</location>
    </subcellularLocation>
</comment>
<feature type="site" description="Histone H3K4me3 binding" evidence="7">
    <location>
        <position position="185"/>
    </location>
</feature>
<dbReference type="OrthoDB" id="5411773at2759"/>
<dbReference type="SUPFAM" id="SSF57903">
    <property type="entry name" value="FYVE/PHD zinc finger"/>
    <property type="match status" value="1"/>
</dbReference>
<dbReference type="EnsemblMetazoa" id="XM_008214751">
    <property type="protein sequence ID" value="XP_008212973"/>
    <property type="gene ID" value="LOC103317274"/>
</dbReference>
<feature type="site" description="Histone H3K4me3 binding" evidence="7">
    <location>
        <position position="194"/>
    </location>
</feature>
<dbReference type="InParanoid" id="A0A7M7H9U2"/>
<keyword evidence="3" id="KW-0479">Metal-binding</keyword>
<dbReference type="GeneID" id="103317274"/>
<evidence type="ECO:0000256" key="5">
    <source>
        <dbReference type="ARBA" id="ARBA00022833"/>
    </source>
</evidence>
<dbReference type="InterPro" id="IPR011011">
    <property type="entry name" value="Znf_FYVE_PHD"/>
</dbReference>
<dbReference type="InterPro" id="IPR028651">
    <property type="entry name" value="ING_fam"/>
</dbReference>
<dbReference type="Gene3D" id="3.30.40.10">
    <property type="entry name" value="Zinc/RING finger domain, C3HC4 (zinc finger)"/>
    <property type="match status" value="1"/>
</dbReference>
<evidence type="ECO:0000256" key="4">
    <source>
        <dbReference type="ARBA" id="ARBA00022771"/>
    </source>
</evidence>
<evidence type="ECO:0000313" key="10">
    <source>
        <dbReference type="EnsemblMetazoa" id="XP_008212973"/>
    </source>
</evidence>
<dbReference type="KEGG" id="nvi:103317274"/>
<keyword evidence="11" id="KW-1185">Reference proteome</keyword>
<protein>
    <recommendedName>
        <fullName evidence="9">Zinc finger PHD-type domain-containing protein</fullName>
    </recommendedName>
</protein>
<evidence type="ECO:0000256" key="3">
    <source>
        <dbReference type="ARBA" id="ARBA00022723"/>
    </source>
</evidence>
<dbReference type="RefSeq" id="XP_008212973.1">
    <property type="nucleotide sequence ID" value="XM_008214751.1"/>
</dbReference>
<dbReference type="AlphaFoldDB" id="A0A7M7H9U2"/>
<evidence type="ECO:0000313" key="11">
    <source>
        <dbReference type="Proteomes" id="UP000002358"/>
    </source>
</evidence>
<feature type="site" description="Histone H3K4me3 binding" evidence="7">
    <location>
        <position position="181"/>
    </location>
</feature>
<keyword evidence="6" id="KW-0539">Nucleus</keyword>
<keyword evidence="5" id="KW-0862">Zinc</keyword>
<feature type="site" description="Histone H3K4me3 binding" evidence="7">
    <location>
        <position position="170"/>
    </location>
</feature>
<evidence type="ECO:0000256" key="1">
    <source>
        <dbReference type="ARBA" id="ARBA00004123"/>
    </source>
</evidence>
<dbReference type="InterPro" id="IPR013083">
    <property type="entry name" value="Znf_RING/FYVE/PHD"/>
</dbReference>
<feature type="region of interest" description="Disordered" evidence="8">
    <location>
        <begin position="101"/>
        <end position="133"/>
    </location>
</feature>